<sequence length="117" mass="13751">MAPMKKKRSYEWKDLYANEYGLKFVARNATTSRVEIVSCRFCIAFGREESIDTCDGTAEEEMLDNNDIRPPINTNYVDTINEVIDGGGNKRKRRKRTTNHKQWTRPKFRTDNFTKHL</sequence>
<proteinExistence type="predicted"/>
<evidence type="ECO:0000313" key="3">
    <source>
        <dbReference type="Proteomes" id="UP001497522"/>
    </source>
</evidence>
<protein>
    <submittedName>
        <fullName evidence="2">Uncharacterized protein</fullName>
    </submittedName>
</protein>
<dbReference type="Proteomes" id="UP001497522">
    <property type="component" value="Chromosome 12"/>
</dbReference>
<keyword evidence="3" id="KW-1185">Reference proteome</keyword>
<name>A0ABP1AIF0_9BRYO</name>
<dbReference type="PANTHER" id="PTHR37067">
    <property type="entry name" value="PX DOMAIN-CONTAINING PROTEIN"/>
    <property type="match status" value="1"/>
</dbReference>
<feature type="compositionally biased region" description="Basic residues" evidence="1">
    <location>
        <begin position="89"/>
        <end position="107"/>
    </location>
</feature>
<dbReference type="PANTHER" id="PTHR37067:SF3">
    <property type="entry name" value="PX DOMAIN-CONTAINING PROTEIN"/>
    <property type="match status" value="1"/>
</dbReference>
<feature type="region of interest" description="Disordered" evidence="1">
    <location>
        <begin position="83"/>
        <end position="117"/>
    </location>
</feature>
<dbReference type="EMBL" id="OZ023713">
    <property type="protein sequence ID" value="CAK9862310.1"/>
    <property type="molecule type" value="Genomic_DNA"/>
</dbReference>
<reference evidence="2" key="1">
    <citation type="submission" date="2024-03" db="EMBL/GenBank/DDBJ databases">
        <authorList>
            <consortium name="ELIXIR-Norway"/>
            <consortium name="Elixir Norway"/>
        </authorList>
    </citation>
    <scope>NUCLEOTIDE SEQUENCE</scope>
</reference>
<evidence type="ECO:0000313" key="2">
    <source>
        <dbReference type="EMBL" id="CAK9862310.1"/>
    </source>
</evidence>
<accession>A0ABP1AIF0</accession>
<feature type="compositionally biased region" description="Basic and acidic residues" evidence="1">
    <location>
        <begin position="108"/>
        <end position="117"/>
    </location>
</feature>
<gene>
    <name evidence="2" type="ORF">CSSPJE1EN2_LOCUS5305</name>
</gene>
<organism evidence="2 3">
    <name type="scientific">Sphagnum jensenii</name>
    <dbReference type="NCBI Taxonomy" id="128206"/>
    <lineage>
        <taxon>Eukaryota</taxon>
        <taxon>Viridiplantae</taxon>
        <taxon>Streptophyta</taxon>
        <taxon>Embryophyta</taxon>
        <taxon>Bryophyta</taxon>
        <taxon>Sphagnophytina</taxon>
        <taxon>Sphagnopsida</taxon>
        <taxon>Sphagnales</taxon>
        <taxon>Sphagnaceae</taxon>
        <taxon>Sphagnum</taxon>
    </lineage>
</organism>
<evidence type="ECO:0000256" key="1">
    <source>
        <dbReference type="SAM" id="MobiDB-lite"/>
    </source>
</evidence>